<evidence type="ECO:0000313" key="4">
    <source>
        <dbReference type="Proteomes" id="UP000218399"/>
    </source>
</evidence>
<comment type="caution">
    <text evidence="3">The sequence shown here is derived from an EMBL/GenBank/DDBJ whole genome shotgun (WGS) entry which is preliminary data.</text>
</comment>
<protein>
    <submittedName>
        <fullName evidence="3">Uncharacterized protein</fullName>
    </submittedName>
</protein>
<feature type="compositionally biased region" description="Basic and acidic residues" evidence="1">
    <location>
        <begin position="98"/>
        <end position="112"/>
    </location>
</feature>
<evidence type="ECO:0000313" key="3">
    <source>
        <dbReference type="EMBL" id="PAU66877.1"/>
    </source>
</evidence>
<dbReference type="OrthoDB" id="3232974at2"/>
<name>A0A2A2ED40_9BIFI</name>
<gene>
    <name evidence="3" type="ORF">B1526_1659</name>
</gene>
<dbReference type="AlphaFoldDB" id="A0A2A2ED40"/>
<sequence>MSTLFNVIGCIYFLVGIIIGLVKIPAAIRALRRSPLRAVRDGALRVTLFIVGFCVLAALGNTSEYGRKQSINMIWIFATIAVLIYVGSAIARVWRDHKAQDKQTEQRLREQPVPEGIMYAHTQQPSSDPDGAAAPASTSTQAPAVSDAAHDMRQ</sequence>
<keyword evidence="2" id="KW-0812">Transmembrane</keyword>
<feature type="compositionally biased region" description="Low complexity" evidence="1">
    <location>
        <begin position="125"/>
        <end position="144"/>
    </location>
</feature>
<reference evidence="3 4" key="1">
    <citation type="journal article" date="2017" name="ISME J.">
        <title>Unveiling bifidobacterial biogeography across the mammalian branch of the tree of life.</title>
        <authorList>
            <person name="Milani C."/>
            <person name="Mangifesta M."/>
            <person name="Mancabelli L."/>
            <person name="Lugli G.A."/>
            <person name="James K."/>
            <person name="Duranti S."/>
            <person name="Turroni F."/>
            <person name="Ferrario C."/>
            <person name="Ossiprandi M.C."/>
            <person name="van Sinderen D."/>
            <person name="Ventura M."/>
        </authorList>
    </citation>
    <scope>NUCLEOTIDE SEQUENCE [LARGE SCALE GENOMIC DNA]</scope>
    <source>
        <strain evidence="4">Ham19E</strain>
    </source>
</reference>
<organism evidence="3 4">
    <name type="scientific">Bifidobacterium criceti</name>
    <dbReference type="NCBI Taxonomy" id="1960969"/>
    <lineage>
        <taxon>Bacteria</taxon>
        <taxon>Bacillati</taxon>
        <taxon>Actinomycetota</taxon>
        <taxon>Actinomycetes</taxon>
        <taxon>Bifidobacteriales</taxon>
        <taxon>Bifidobacteriaceae</taxon>
        <taxon>Bifidobacterium</taxon>
    </lineage>
</organism>
<feature type="transmembrane region" description="Helical" evidence="2">
    <location>
        <begin position="73"/>
        <end position="94"/>
    </location>
</feature>
<keyword evidence="2" id="KW-0472">Membrane</keyword>
<keyword evidence="2" id="KW-1133">Transmembrane helix</keyword>
<evidence type="ECO:0000256" key="2">
    <source>
        <dbReference type="SAM" id="Phobius"/>
    </source>
</evidence>
<keyword evidence="4" id="KW-1185">Reference proteome</keyword>
<proteinExistence type="predicted"/>
<dbReference type="RefSeq" id="WP_095615624.1">
    <property type="nucleotide sequence ID" value="NZ_MVOH01000020.1"/>
</dbReference>
<dbReference type="EMBL" id="MVOH01000020">
    <property type="protein sequence ID" value="PAU66877.1"/>
    <property type="molecule type" value="Genomic_DNA"/>
</dbReference>
<feature type="region of interest" description="Disordered" evidence="1">
    <location>
        <begin position="98"/>
        <end position="154"/>
    </location>
</feature>
<dbReference type="Proteomes" id="UP000218399">
    <property type="component" value="Unassembled WGS sequence"/>
</dbReference>
<evidence type="ECO:0000256" key="1">
    <source>
        <dbReference type="SAM" id="MobiDB-lite"/>
    </source>
</evidence>
<accession>A0A2A2ED40</accession>
<feature type="transmembrane region" description="Helical" evidence="2">
    <location>
        <begin position="6"/>
        <end position="31"/>
    </location>
</feature>
<feature type="transmembrane region" description="Helical" evidence="2">
    <location>
        <begin position="43"/>
        <end position="61"/>
    </location>
</feature>